<accession>A0A366RV01</accession>
<gene>
    <name evidence="1" type="ORF">FIESC28_05065</name>
</gene>
<name>A0A366RV01_9HYPO</name>
<dbReference type="Proteomes" id="UP000253153">
    <property type="component" value="Unassembled WGS sequence"/>
</dbReference>
<reference evidence="1 2" key="1">
    <citation type="submission" date="2018-06" db="EMBL/GenBank/DDBJ databases">
        <title>Fusarium incarnatum-equiseti species complex species 28.</title>
        <authorList>
            <person name="Gardiner D.M."/>
        </authorList>
    </citation>
    <scope>NUCLEOTIDE SEQUENCE [LARGE SCALE GENOMIC DNA]</scope>
    <source>
        <strain evidence="1 2">FIESC_28</strain>
    </source>
</reference>
<dbReference type="EMBL" id="QKXC01000104">
    <property type="protein sequence ID" value="RBR20913.1"/>
    <property type="molecule type" value="Genomic_DNA"/>
</dbReference>
<dbReference type="AlphaFoldDB" id="A0A366RV01"/>
<protein>
    <submittedName>
        <fullName evidence="1">Uncharacterized protein</fullName>
    </submittedName>
</protein>
<dbReference type="GeneID" id="41994508"/>
<comment type="caution">
    <text evidence="1">The sequence shown here is derived from an EMBL/GenBank/DDBJ whole genome shotgun (WGS) entry which is preliminary data.</text>
</comment>
<dbReference type="RefSeq" id="XP_031016712.1">
    <property type="nucleotide sequence ID" value="XM_031159212.1"/>
</dbReference>
<sequence length="104" mass="11743">MARSDHAVNDSDGFRISRPFITITDSDGSRVSIRVFPFPVPMDQLVPVWEVFPPEPAPEPSPEPPSFDYENASFDELWAQLLKEGAEEDAKLRQEAEVKIKSKL</sequence>
<proteinExistence type="predicted"/>
<evidence type="ECO:0000313" key="1">
    <source>
        <dbReference type="EMBL" id="RBR20913.1"/>
    </source>
</evidence>
<dbReference type="OrthoDB" id="10556177at2759"/>
<organism evidence="1 2">
    <name type="scientific">Fusarium coffeatum</name>
    <dbReference type="NCBI Taxonomy" id="231269"/>
    <lineage>
        <taxon>Eukaryota</taxon>
        <taxon>Fungi</taxon>
        <taxon>Dikarya</taxon>
        <taxon>Ascomycota</taxon>
        <taxon>Pezizomycotina</taxon>
        <taxon>Sordariomycetes</taxon>
        <taxon>Hypocreomycetidae</taxon>
        <taxon>Hypocreales</taxon>
        <taxon>Nectriaceae</taxon>
        <taxon>Fusarium</taxon>
        <taxon>Fusarium incarnatum-equiseti species complex</taxon>
    </lineage>
</organism>
<keyword evidence="2" id="KW-1185">Reference proteome</keyword>
<evidence type="ECO:0000313" key="2">
    <source>
        <dbReference type="Proteomes" id="UP000253153"/>
    </source>
</evidence>